<evidence type="ECO:0008006" key="4">
    <source>
        <dbReference type="Google" id="ProtNLM"/>
    </source>
</evidence>
<comment type="similarity">
    <text evidence="1">Belongs to the cytochrome P450 family.</text>
</comment>
<name>A0ABP0QI82_9DINO</name>
<dbReference type="Proteomes" id="UP001642484">
    <property type="component" value="Unassembled WGS sequence"/>
</dbReference>
<evidence type="ECO:0000313" key="3">
    <source>
        <dbReference type="Proteomes" id="UP001642484"/>
    </source>
</evidence>
<dbReference type="SUPFAM" id="SSF48264">
    <property type="entry name" value="Cytochrome P450"/>
    <property type="match status" value="1"/>
</dbReference>
<dbReference type="PANTHER" id="PTHR24305:SF166">
    <property type="entry name" value="CYTOCHROME P450 12A4, MITOCHONDRIAL-RELATED"/>
    <property type="match status" value="1"/>
</dbReference>
<sequence>MARFARHALQAQLTPEAIDELVPIFAERCHQLEAVISANPEQIDIFAWVEKVTMDTICNVGFGHDLKCMESAEMPPLLPLFEEVLEISINSSLYGAFDLLGTRKRWFEGQLSKLDGMLDEIIEATREGRGSGSENSLLSHLINAKCPLTQRHFTQSELRDQLLTMLVAGHKTTTLLLTWSLYHIARNPKIEKKCFAELRQAMPGCMYLLEVHDLAFEPHRPSHSTAVRLVQSTGQDVRERVTGYGGGTPVEGTVFVQQYSTTLLWASEPCPALMGSWDRPIQRDEVVDFFLPLMIPPSTVVFGNRALKLKVESTPWTVAPGAHICASDQKMVTWAAGSGLGPWNPCSEVGPVTFLTGTDAH</sequence>
<organism evidence="2 3">
    <name type="scientific">Durusdinium trenchii</name>
    <dbReference type="NCBI Taxonomy" id="1381693"/>
    <lineage>
        <taxon>Eukaryota</taxon>
        <taxon>Sar</taxon>
        <taxon>Alveolata</taxon>
        <taxon>Dinophyceae</taxon>
        <taxon>Suessiales</taxon>
        <taxon>Symbiodiniaceae</taxon>
        <taxon>Durusdinium</taxon>
    </lineage>
</organism>
<evidence type="ECO:0000256" key="1">
    <source>
        <dbReference type="ARBA" id="ARBA00010617"/>
    </source>
</evidence>
<comment type="caution">
    <text evidence="2">The sequence shown here is derived from an EMBL/GenBank/DDBJ whole genome shotgun (WGS) entry which is preliminary data.</text>
</comment>
<evidence type="ECO:0000313" key="2">
    <source>
        <dbReference type="EMBL" id="CAK9086856.1"/>
    </source>
</evidence>
<protein>
    <recommendedName>
        <fullName evidence="4">Cytochrome P450</fullName>
    </recommendedName>
</protein>
<dbReference type="PANTHER" id="PTHR24305">
    <property type="entry name" value="CYTOCHROME P450"/>
    <property type="match status" value="1"/>
</dbReference>
<dbReference type="Pfam" id="PF00067">
    <property type="entry name" value="p450"/>
    <property type="match status" value="1"/>
</dbReference>
<dbReference type="EMBL" id="CAXAMN010024461">
    <property type="protein sequence ID" value="CAK9086856.1"/>
    <property type="molecule type" value="Genomic_DNA"/>
</dbReference>
<dbReference type="Gene3D" id="1.10.630.10">
    <property type="entry name" value="Cytochrome P450"/>
    <property type="match status" value="1"/>
</dbReference>
<accession>A0ABP0QI82</accession>
<keyword evidence="3" id="KW-1185">Reference proteome</keyword>
<gene>
    <name evidence="2" type="ORF">CCMP2556_LOCUS42053</name>
</gene>
<dbReference type="InterPro" id="IPR001128">
    <property type="entry name" value="Cyt_P450"/>
</dbReference>
<dbReference type="InterPro" id="IPR050121">
    <property type="entry name" value="Cytochrome_P450_monoxygenase"/>
</dbReference>
<proteinExistence type="inferred from homology"/>
<reference evidence="2 3" key="1">
    <citation type="submission" date="2024-02" db="EMBL/GenBank/DDBJ databases">
        <authorList>
            <person name="Chen Y."/>
            <person name="Shah S."/>
            <person name="Dougan E. K."/>
            <person name="Thang M."/>
            <person name="Chan C."/>
        </authorList>
    </citation>
    <scope>NUCLEOTIDE SEQUENCE [LARGE SCALE GENOMIC DNA]</scope>
</reference>
<dbReference type="InterPro" id="IPR036396">
    <property type="entry name" value="Cyt_P450_sf"/>
</dbReference>